<gene>
    <name evidence="2" type="ORF">Scep_018796</name>
</gene>
<dbReference type="Proteomes" id="UP001419268">
    <property type="component" value="Unassembled WGS sequence"/>
</dbReference>
<reference evidence="2 3" key="1">
    <citation type="submission" date="2024-01" db="EMBL/GenBank/DDBJ databases">
        <title>Genome assemblies of Stephania.</title>
        <authorList>
            <person name="Yang L."/>
        </authorList>
    </citation>
    <scope>NUCLEOTIDE SEQUENCE [LARGE SCALE GENOMIC DNA]</scope>
    <source>
        <strain evidence="2">JXDWG</strain>
        <tissue evidence="2">Leaf</tissue>
    </source>
</reference>
<feature type="transmembrane region" description="Helical" evidence="1">
    <location>
        <begin position="98"/>
        <end position="117"/>
    </location>
</feature>
<name>A0AAP0NKL0_9MAGN</name>
<dbReference type="AlphaFoldDB" id="A0AAP0NKL0"/>
<feature type="transmembrane region" description="Helical" evidence="1">
    <location>
        <begin position="75"/>
        <end position="92"/>
    </location>
</feature>
<evidence type="ECO:0000313" key="3">
    <source>
        <dbReference type="Proteomes" id="UP001419268"/>
    </source>
</evidence>
<evidence type="ECO:0000256" key="1">
    <source>
        <dbReference type="SAM" id="Phobius"/>
    </source>
</evidence>
<keyword evidence="1" id="KW-1133">Transmembrane helix</keyword>
<protein>
    <submittedName>
        <fullName evidence="2">Uncharacterized protein</fullName>
    </submittedName>
</protein>
<evidence type="ECO:0000313" key="2">
    <source>
        <dbReference type="EMBL" id="KAK9111277.1"/>
    </source>
</evidence>
<proteinExistence type="predicted"/>
<comment type="caution">
    <text evidence="2">The sequence shown here is derived from an EMBL/GenBank/DDBJ whole genome shotgun (WGS) entry which is preliminary data.</text>
</comment>
<keyword evidence="1" id="KW-0472">Membrane</keyword>
<accession>A0AAP0NKL0</accession>
<keyword evidence="1" id="KW-0812">Transmembrane</keyword>
<keyword evidence="3" id="KW-1185">Reference proteome</keyword>
<dbReference type="EMBL" id="JBBNAG010000008">
    <property type="protein sequence ID" value="KAK9111277.1"/>
    <property type="molecule type" value="Genomic_DNA"/>
</dbReference>
<sequence length="142" mass="16258">MFLTNTARCCSCEFDNTARCCSCERLEIGAVAEKELQLSRPCDSGAKISIYQLLHLALVLILRRRLATWKWHRNFLMKGFHIVVLLAAGPGIRDTQVVFFLTNGFVVVSFFILSFYYHIHVSVNDIIDSFELCGIYFVILMI</sequence>
<organism evidence="2 3">
    <name type="scientific">Stephania cephalantha</name>
    <dbReference type="NCBI Taxonomy" id="152367"/>
    <lineage>
        <taxon>Eukaryota</taxon>
        <taxon>Viridiplantae</taxon>
        <taxon>Streptophyta</taxon>
        <taxon>Embryophyta</taxon>
        <taxon>Tracheophyta</taxon>
        <taxon>Spermatophyta</taxon>
        <taxon>Magnoliopsida</taxon>
        <taxon>Ranunculales</taxon>
        <taxon>Menispermaceae</taxon>
        <taxon>Menispermoideae</taxon>
        <taxon>Cissampelideae</taxon>
        <taxon>Stephania</taxon>
    </lineage>
</organism>